<evidence type="ECO:0000313" key="2">
    <source>
        <dbReference type="Proteomes" id="UP000611723"/>
    </source>
</evidence>
<dbReference type="NCBIfam" id="TIGR03519">
    <property type="entry name" value="T9SS_PorP_fam"/>
    <property type="match status" value="1"/>
</dbReference>
<protein>
    <submittedName>
        <fullName evidence="1">Type IX secretion system membrane protein PorP/SprF</fullName>
    </submittedName>
</protein>
<organism evidence="1 2">
    <name type="scientific">Marivirga aurantiaca</name>
    <dbReference type="NCBI Taxonomy" id="2802615"/>
    <lineage>
        <taxon>Bacteria</taxon>
        <taxon>Pseudomonadati</taxon>
        <taxon>Bacteroidota</taxon>
        <taxon>Cytophagia</taxon>
        <taxon>Cytophagales</taxon>
        <taxon>Marivirgaceae</taxon>
        <taxon>Marivirga</taxon>
    </lineage>
</organism>
<accession>A0A934WW97</accession>
<sequence>MKSIWLGLTIGFLGIGCQQLKAQDFQFSQYYAAPLYLNPAFTGTGKMHRFTANGRMQWPHLPKAYRTIAVSYDYNLEKLSSGFGLLLTKDAAGSGDLGNTNVGFLYSYKTSINDQLVISAGTHFAYNFAGLNRNGLTLGDQLASDRDVSFDTELTNVQNIQYFDFSTGVLVYSKMFWGGVAFHHITEPNMSLVGDSNPLDMKISVHAGIRIPLYRGPKEFDNISSIAPSFIYKQQGEFNQLDIGINWHYDPISAGIWYRGVPFGKSEQSDLYDRDALVFMFGFKFPEFEAGYSYDFTISELGGSSGGAHEISIVYDFVAKIKQKRKERFLPCPTF</sequence>
<proteinExistence type="predicted"/>
<dbReference type="EMBL" id="JAEQBW010000001">
    <property type="protein sequence ID" value="MBK6264239.1"/>
    <property type="molecule type" value="Genomic_DNA"/>
</dbReference>
<evidence type="ECO:0000313" key="1">
    <source>
        <dbReference type="EMBL" id="MBK6264239.1"/>
    </source>
</evidence>
<dbReference type="AlphaFoldDB" id="A0A934WW97"/>
<dbReference type="InterPro" id="IPR019861">
    <property type="entry name" value="PorP/SprF_Bacteroidetes"/>
</dbReference>
<dbReference type="Proteomes" id="UP000611723">
    <property type="component" value="Unassembled WGS sequence"/>
</dbReference>
<comment type="caution">
    <text evidence="1">The sequence shown here is derived from an EMBL/GenBank/DDBJ whole genome shotgun (WGS) entry which is preliminary data.</text>
</comment>
<gene>
    <name evidence="1" type="ORF">JKA74_04260</name>
</gene>
<keyword evidence="2" id="KW-1185">Reference proteome</keyword>
<reference evidence="1" key="1">
    <citation type="submission" date="2021-01" db="EMBL/GenBank/DDBJ databases">
        <title>Marivirga aurantiaca sp. nov., isolated from intertidal surface sediments.</title>
        <authorList>
            <person name="Zhang M."/>
        </authorList>
    </citation>
    <scope>NUCLEOTIDE SEQUENCE</scope>
    <source>
        <strain evidence="1">S37H4</strain>
    </source>
</reference>
<dbReference type="PROSITE" id="PS51257">
    <property type="entry name" value="PROKAR_LIPOPROTEIN"/>
    <property type="match status" value="1"/>
</dbReference>
<name>A0A934WW97_9BACT</name>
<dbReference type="Pfam" id="PF11751">
    <property type="entry name" value="PorP_SprF"/>
    <property type="match status" value="1"/>
</dbReference>